<proteinExistence type="predicted"/>
<dbReference type="RefSeq" id="XP_028867482.1">
    <property type="nucleotide sequence ID" value="XM_029011649.1"/>
</dbReference>
<accession>A0A2H6KE52</accession>
<feature type="signal peptide" evidence="2">
    <location>
        <begin position="1"/>
        <end position="22"/>
    </location>
</feature>
<feature type="transmembrane region" description="Helical" evidence="1">
    <location>
        <begin position="225"/>
        <end position="252"/>
    </location>
</feature>
<evidence type="ECO:0000256" key="1">
    <source>
        <dbReference type="SAM" id="Phobius"/>
    </source>
</evidence>
<keyword evidence="1" id="KW-1133">Transmembrane helix</keyword>
<protein>
    <submittedName>
        <fullName evidence="3">RNA polymerase beta subunit</fullName>
    </submittedName>
</protein>
<keyword evidence="1" id="KW-0812">Transmembrane</keyword>
<dbReference type="Proteomes" id="UP000236319">
    <property type="component" value="Unassembled WGS sequence"/>
</dbReference>
<keyword evidence="1" id="KW-0472">Membrane</keyword>
<dbReference type="GeneID" id="39875009"/>
<organism evidence="3 4">
    <name type="scientific">Babesia ovata</name>
    <dbReference type="NCBI Taxonomy" id="189622"/>
    <lineage>
        <taxon>Eukaryota</taxon>
        <taxon>Sar</taxon>
        <taxon>Alveolata</taxon>
        <taxon>Apicomplexa</taxon>
        <taxon>Aconoidasida</taxon>
        <taxon>Piroplasmida</taxon>
        <taxon>Babesiidae</taxon>
        <taxon>Babesia</taxon>
    </lineage>
</organism>
<sequence>MKTGVYSTLLALWLLCIANVYAVNEADGAAELTMQHEESTPYSYFLESELDDTYERGDGGSVYEIPDDATLTTMSLLDLAGAPDLLDSADGEFDDESDFSFLEEGDEENETEEASFLEIPEDDEFDFDASFMEAEEDDNPADALSSGIDEEFGEMEAKESDILDTEATSYMPIRRRTAVRNCNDHRNHYVERAVDDVLNTKAAMLQQGEIREPSTWGSFFKSNGIIIGLVLLVASGLGVWLVMYTPACVIVAKERVIGYFNRESDRNTVLPEVTESEPLMAQ</sequence>
<gene>
    <name evidence="3" type="ORF">BOVATA_027320</name>
</gene>
<evidence type="ECO:0000313" key="4">
    <source>
        <dbReference type="Proteomes" id="UP000236319"/>
    </source>
</evidence>
<dbReference type="OrthoDB" id="366299at2759"/>
<evidence type="ECO:0000313" key="3">
    <source>
        <dbReference type="EMBL" id="GBE61239.1"/>
    </source>
</evidence>
<dbReference type="VEuPathDB" id="PiroplasmaDB:BOVATA_027320"/>
<comment type="caution">
    <text evidence="3">The sequence shown here is derived from an EMBL/GenBank/DDBJ whole genome shotgun (WGS) entry which is preliminary data.</text>
</comment>
<name>A0A2H6KE52_9APIC</name>
<reference evidence="3 4" key="1">
    <citation type="journal article" date="2017" name="BMC Genomics">
        <title>Whole-genome assembly of Babesia ovata and comparative genomics between closely related pathogens.</title>
        <authorList>
            <person name="Yamagishi J."/>
            <person name="Asada M."/>
            <person name="Hakimi H."/>
            <person name="Tanaka T.Q."/>
            <person name="Sugimoto C."/>
            <person name="Kawazu S."/>
        </authorList>
    </citation>
    <scope>NUCLEOTIDE SEQUENCE [LARGE SCALE GENOMIC DNA]</scope>
    <source>
        <strain evidence="3 4">Miyake</strain>
    </source>
</reference>
<dbReference type="EMBL" id="BDSA01000003">
    <property type="protein sequence ID" value="GBE61239.1"/>
    <property type="molecule type" value="Genomic_DNA"/>
</dbReference>
<dbReference type="AlphaFoldDB" id="A0A2H6KE52"/>
<feature type="chain" id="PRO_5014134552" evidence="2">
    <location>
        <begin position="23"/>
        <end position="282"/>
    </location>
</feature>
<keyword evidence="4" id="KW-1185">Reference proteome</keyword>
<evidence type="ECO:0000256" key="2">
    <source>
        <dbReference type="SAM" id="SignalP"/>
    </source>
</evidence>
<keyword evidence="2" id="KW-0732">Signal</keyword>